<dbReference type="OrthoDB" id="4104179at2759"/>
<dbReference type="RefSeq" id="XP_026614350.1">
    <property type="nucleotide sequence ID" value="XM_026760635.1"/>
</dbReference>
<dbReference type="InterPro" id="IPR053169">
    <property type="entry name" value="MUG_Protein"/>
</dbReference>
<proteinExistence type="predicted"/>
<evidence type="ECO:0000256" key="2">
    <source>
        <dbReference type="SAM" id="SignalP"/>
    </source>
</evidence>
<dbReference type="PANTHER" id="PTHR47791:SF2">
    <property type="entry name" value="ENDO MANNANASE, GH76 FAMILY (EUROFUNG)"/>
    <property type="match status" value="1"/>
</dbReference>
<dbReference type="STRING" id="41047.A0A397H1E7"/>
<reference evidence="3" key="1">
    <citation type="submission" date="2018-08" db="EMBL/GenBank/DDBJ databases">
        <title>Draft genome sequence of azole-resistant Aspergillus thermomutatus (Neosartorya pseudofischeri) strain HMR AF 39, isolated from a human nasal aspirate.</title>
        <authorList>
            <person name="Parent-Michaud M."/>
            <person name="Dufresne P.J."/>
            <person name="Fournier E."/>
            <person name="Martineau C."/>
            <person name="Moreira S."/>
            <person name="Perkins V."/>
            <person name="De Repentigny L."/>
            <person name="Dufresne S.F."/>
        </authorList>
    </citation>
    <scope>NUCLEOTIDE SEQUENCE [LARGE SCALE GENOMIC DNA]</scope>
    <source>
        <strain evidence="3">HMR AF 39</strain>
    </source>
</reference>
<evidence type="ECO:0000256" key="1">
    <source>
        <dbReference type="SAM" id="MobiDB-lite"/>
    </source>
</evidence>
<keyword evidence="2" id="KW-0732">Signal</keyword>
<accession>A0A397H1E7</accession>
<dbReference type="VEuPathDB" id="FungiDB:CDV56_107016"/>
<dbReference type="InterPro" id="IPR005198">
    <property type="entry name" value="Glyco_hydro_76"/>
</dbReference>
<gene>
    <name evidence="3" type="ORF">CDV56_107016</name>
</gene>
<comment type="caution">
    <text evidence="3">The sequence shown here is derived from an EMBL/GenBank/DDBJ whole genome shotgun (WGS) entry which is preliminary data.</text>
</comment>
<sequence>MVLPISLFPYLCVLFIQSGAIALAQVPQDVLSPQQPFPQESTVPSDSGRSSEEWPLTPQKPIAETEDSIRSTLRDLVDALNVMQEEYFELWQGKWPTAIDWTAAVLGTHVSATLSSLSSTVGDVLLSTLSADAEDAEGEPQSAVQRSLAFENFINHFFDQTSAFYYGEDAISLRGQAFDDMLWVVLGWLENIKFQVLHSDLHYDRLSSSNATTKHRWHGAQFRIPAAHRARLFHELASSGWDLSLCGGGMIWSPYLSPYKNAITNELYISASVGMYLYHPGDEISSPFAQASATSEVASDGYPHDPAHLQAAIEGYEWLKTSNMMGVGGLYADGFHISGWRSETQPGTRRCDILNTMVYTYNQGVILSGLRGLWLATASQDYLQDGHELVRKVIRATGWPNTSGRQWAGLGRGGVLEESCDSSSSCSQNGQTFKGIFFHHLTEFCRPMYPQEERFLAATNRTSEAEDNGWEYVYERHLARCRAYRPWIEHNANAALLTRNDDGKFGTWWGRRYRVLDDAILDQSPLPPGAVDYENYGDRGEGCSEELIGALRSCPSRTAGSAERPESSDQRRALRETWIWTNRPTLAEVRSKDYNDRGRGRTVETQSGGIAVLRALYQWKTTASLS</sequence>
<feature type="chain" id="PRO_5017183024" description="Glycosyl hydrolase" evidence="2">
    <location>
        <begin position="25"/>
        <end position="626"/>
    </location>
</feature>
<organism evidence="3 4">
    <name type="scientific">Aspergillus thermomutatus</name>
    <name type="common">Neosartorya pseudofischeri</name>
    <dbReference type="NCBI Taxonomy" id="41047"/>
    <lineage>
        <taxon>Eukaryota</taxon>
        <taxon>Fungi</taxon>
        <taxon>Dikarya</taxon>
        <taxon>Ascomycota</taxon>
        <taxon>Pezizomycotina</taxon>
        <taxon>Eurotiomycetes</taxon>
        <taxon>Eurotiomycetidae</taxon>
        <taxon>Eurotiales</taxon>
        <taxon>Aspergillaceae</taxon>
        <taxon>Aspergillus</taxon>
        <taxon>Aspergillus subgen. Fumigati</taxon>
    </lineage>
</organism>
<feature type="signal peptide" evidence="2">
    <location>
        <begin position="1"/>
        <end position="24"/>
    </location>
</feature>
<dbReference type="Pfam" id="PF03663">
    <property type="entry name" value="Glyco_hydro_76"/>
    <property type="match status" value="1"/>
</dbReference>
<evidence type="ECO:0008006" key="5">
    <source>
        <dbReference type="Google" id="ProtNLM"/>
    </source>
</evidence>
<dbReference type="InterPro" id="IPR008928">
    <property type="entry name" value="6-hairpin_glycosidase_sf"/>
</dbReference>
<evidence type="ECO:0000313" key="4">
    <source>
        <dbReference type="Proteomes" id="UP000215305"/>
    </source>
</evidence>
<name>A0A397H1E7_ASPTH</name>
<dbReference type="Gene3D" id="1.50.10.20">
    <property type="match status" value="1"/>
</dbReference>
<dbReference type="GeneID" id="38128990"/>
<evidence type="ECO:0000313" key="3">
    <source>
        <dbReference type="EMBL" id="RHZ55514.1"/>
    </source>
</evidence>
<dbReference type="AlphaFoldDB" id="A0A397H1E7"/>
<dbReference type="Proteomes" id="UP000215305">
    <property type="component" value="Unassembled WGS sequence"/>
</dbReference>
<protein>
    <recommendedName>
        <fullName evidence="5">Glycosyl hydrolase</fullName>
    </recommendedName>
</protein>
<dbReference type="EMBL" id="NKHU02000099">
    <property type="protein sequence ID" value="RHZ55514.1"/>
    <property type="molecule type" value="Genomic_DNA"/>
</dbReference>
<feature type="region of interest" description="Disordered" evidence="1">
    <location>
        <begin position="34"/>
        <end position="59"/>
    </location>
</feature>
<keyword evidence="4" id="KW-1185">Reference proteome</keyword>
<dbReference type="SUPFAM" id="SSF48208">
    <property type="entry name" value="Six-hairpin glycosidases"/>
    <property type="match status" value="1"/>
</dbReference>
<dbReference type="PANTHER" id="PTHR47791">
    <property type="entry name" value="MEIOTICALLY UP-REGULATED GENE 191 PROTEIN"/>
    <property type="match status" value="1"/>
</dbReference>
<feature type="compositionally biased region" description="Polar residues" evidence="1">
    <location>
        <begin position="34"/>
        <end position="48"/>
    </location>
</feature>
<dbReference type="GO" id="GO:0005975">
    <property type="term" value="P:carbohydrate metabolic process"/>
    <property type="evidence" value="ECO:0007669"/>
    <property type="project" value="InterPro"/>
</dbReference>